<dbReference type="AlphaFoldDB" id="A0A6G9CW58"/>
<feature type="region of interest" description="Disordered" evidence="2">
    <location>
        <begin position="126"/>
        <end position="182"/>
    </location>
</feature>
<evidence type="ECO:0000256" key="1">
    <source>
        <dbReference type="SAM" id="Coils"/>
    </source>
</evidence>
<dbReference type="RefSeq" id="WP_166502401.1">
    <property type="nucleotide sequence ID" value="NZ_CP050124.1"/>
</dbReference>
<keyword evidence="1" id="KW-0175">Coiled coil</keyword>
<evidence type="ECO:0000256" key="2">
    <source>
        <dbReference type="SAM" id="MobiDB-lite"/>
    </source>
</evidence>
<proteinExistence type="predicted"/>
<accession>A0A6G9CW58</accession>
<evidence type="ECO:0000313" key="4">
    <source>
        <dbReference type="Proteomes" id="UP000502345"/>
    </source>
</evidence>
<dbReference type="Proteomes" id="UP000502345">
    <property type="component" value="Chromosome"/>
</dbReference>
<evidence type="ECO:0008006" key="5">
    <source>
        <dbReference type="Google" id="ProtNLM"/>
    </source>
</evidence>
<gene>
    <name evidence="3" type="ORF">G9444_3848</name>
</gene>
<sequence length="182" mass="19980">MTTAAPEPQNPTPADLANAITPTAPQDAETEIEREDPTDLAHVRKLRSENKNLRERAKAAEDQLGTLNTQVEGFHRNEIERIAATTLADPKDLWLGEATPNDFLDGNGDVDTERVSAHVNDLAQQRPHWTLGNQQNPAPPSNRPVETLRAGATPTNYPREAPPTWSSVLNAGKVNSKDIQDR</sequence>
<dbReference type="EMBL" id="CP050124">
    <property type="protein sequence ID" value="QIP41092.1"/>
    <property type="molecule type" value="Genomic_DNA"/>
</dbReference>
<reference evidence="3 4" key="1">
    <citation type="submission" date="2020-03" db="EMBL/GenBank/DDBJ databases">
        <title>Screen low temperature-resistant strains for efficient degradation of petroleum hydrocarbons under the low temperature.</title>
        <authorList>
            <person name="Wang Y."/>
            <person name="Chen J."/>
        </authorList>
    </citation>
    <scope>NUCLEOTIDE SEQUENCE [LARGE SCALE GENOMIC DNA]</scope>
    <source>
        <strain evidence="3 4">KB1</strain>
    </source>
</reference>
<protein>
    <recommendedName>
        <fullName evidence="5">Scaffolding protein</fullName>
    </recommendedName>
</protein>
<evidence type="ECO:0000313" key="3">
    <source>
        <dbReference type="EMBL" id="QIP41092.1"/>
    </source>
</evidence>
<feature type="coiled-coil region" evidence="1">
    <location>
        <begin position="43"/>
        <end position="70"/>
    </location>
</feature>
<feature type="region of interest" description="Disordered" evidence="2">
    <location>
        <begin position="1"/>
        <end position="35"/>
    </location>
</feature>
<organism evidence="3 4">
    <name type="scientific">Rhodococcus erythropolis</name>
    <name type="common">Arthrobacter picolinophilus</name>
    <dbReference type="NCBI Taxonomy" id="1833"/>
    <lineage>
        <taxon>Bacteria</taxon>
        <taxon>Bacillati</taxon>
        <taxon>Actinomycetota</taxon>
        <taxon>Actinomycetes</taxon>
        <taxon>Mycobacteriales</taxon>
        <taxon>Nocardiaceae</taxon>
        <taxon>Rhodococcus</taxon>
        <taxon>Rhodococcus erythropolis group</taxon>
    </lineage>
</organism>
<name>A0A6G9CW58_RHOER</name>